<sequence length="177" mass="19757">MRAGVLAATGRVVAFTDADLSYAPEQILQLLEGVEEGWDVVVGSRQHVDTQTVVKAGRLREVGGRIINVLTGLVLLGRYRDTQCGLKAMRADVGRLIFSHAKIDGFAFDVEVFALVERYRLTMHEVPVEVENSERSTVNVARDAFRLVRDLFRIRRWGRLGQYEADPNEFPPTATAA</sequence>
<accession>A0A6J6CQ66</accession>
<protein>
    <submittedName>
        <fullName evidence="2">Unannotated protein</fullName>
    </submittedName>
</protein>
<dbReference type="PANTHER" id="PTHR10859:SF91">
    <property type="entry name" value="DOLICHYL-PHOSPHATE BETA-GLUCOSYLTRANSFERASE"/>
    <property type="match status" value="1"/>
</dbReference>
<dbReference type="InterPro" id="IPR001173">
    <property type="entry name" value="Glyco_trans_2-like"/>
</dbReference>
<feature type="domain" description="Glycosyltransferase 2-like" evidence="1">
    <location>
        <begin position="2"/>
        <end position="90"/>
    </location>
</feature>
<evidence type="ECO:0000313" key="2">
    <source>
        <dbReference type="EMBL" id="CAB4553611.1"/>
    </source>
</evidence>
<dbReference type="Gene3D" id="3.90.550.10">
    <property type="entry name" value="Spore Coat Polysaccharide Biosynthesis Protein SpsA, Chain A"/>
    <property type="match status" value="1"/>
</dbReference>
<organism evidence="2">
    <name type="scientific">freshwater metagenome</name>
    <dbReference type="NCBI Taxonomy" id="449393"/>
    <lineage>
        <taxon>unclassified sequences</taxon>
        <taxon>metagenomes</taxon>
        <taxon>ecological metagenomes</taxon>
    </lineage>
</organism>
<proteinExistence type="predicted"/>
<dbReference type="AlphaFoldDB" id="A0A6J6CQ66"/>
<evidence type="ECO:0000259" key="1">
    <source>
        <dbReference type="Pfam" id="PF00535"/>
    </source>
</evidence>
<name>A0A6J6CQ66_9ZZZZ</name>
<dbReference type="SUPFAM" id="SSF53448">
    <property type="entry name" value="Nucleotide-diphospho-sugar transferases"/>
    <property type="match status" value="1"/>
</dbReference>
<dbReference type="Pfam" id="PF00535">
    <property type="entry name" value="Glycos_transf_2"/>
    <property type="match status" value="1"/>
</dbReference>
<dbReference type="GO" id="GO:0006487">
    <property type="term" value="P:protein N-linked glycosylation"/>
    <property type="evidence" value="ECO:0007669"/>
    <property type="project" value="TreeGrafter"/>
</dbReference>
<gene>
    <name evidence="2" type="ORF">UFOPK1358_01781</name>
</gene>
<dbReference type="InterPro" id="IPR029044">
    <property type="entry name" value="Nucleotide-diphossugar_trans"/>
</dbReference>
<dbReference type="PANTHER" id="PTHR10859">
    <property type="entry name" value="GLYCOSYL TRANSFERASE"/>
    <property type="match status" value="1"/>
</dbReference>
<dbReference type="EMBL" id="CAEZSF010000230">
    <property type="protein sequence ID" value="CAB4553611.1"/>
    <property type="molecule type" value="Genomic_DNA"/>
</dbReference>
<reference evidence="2" key="1">
    <citation type="submission" date="2020-05" db="EMBL/GenBank/DDBJ databases">
        <authorList>
            <person name="Chiriac C."/>
            <person name="Salcher M."/>
            <person name="Ghai R."/>
            <person name="Kavagutti S V."/>
        </authorList>
    </citation>
    <scope>NUCLEOTIDE SEQUENCE</scope>
</reference>